<dbReference type="AlphaFoldDB" id="G7L688"/>
<proteinExistence type="predicted"/>
<evidence type="ECO:0000256" key="1">
    <source>
        <dbReference type="SAM" id="MobiDB-lite"/>
    </source>
</evidence>
<evidence type="ECO:0000313" key="3">
    <source>
        <dbReference type="EnsemblPlants" id="AES77716"/>
    </source>
</evidence>
<reference evidence="2 4" key="1">
    <citation type="journal article" date="2011" name="Nature">
        <title>The Medicago genome provides insight into the evolution of rhizobial symbioses.</title>
        <authorList>
            <person name="Young N.D."/>
            <person name="Debelle F."/>
            <person name="Oldroyd G.E."/>
            <person name="Geurts R."/>
            <person name="Cannon S.B."/>
            <person name="Udvardi M.K."/>
            <person name="Benedito V.A."/>
            <person name="Mayer K.F."/>
            <person name="Gouzy J."/>
            <person name="Schoof H."/>
            <person name="Van de Peer Y."/>
            <person name="Proost S."/>
            <person name="Cook D.R."/>
            <person name="Meyers B.C."/>
            <person name="Spannagl M."/>
            <person name="Cheung F."/>
            <person name="De Mita S."/>
            <person name="Krishnakumar V."/>
            <person name="Gundlach H."/>
            <person name="Zhou S."/>
            <person name="Mudge J."/>
            <person name="Bharti A.K."/>
            <person name="Murray J.D."/>
            <person name="Naoumkina M.A."/>
            <person name="Rosen B."/>
            <person name="Silverstein K.A."/>
            <person name="Tang H."/>
            <person name="Rombauts S."/>
            <person name="Zhao P.X."/>
            <person name="Zhou P."/>
            <person name="Barbe V."/>
            <person name="Bardou P."/>
            <person name="Bechner M."/>
            <person name="Bellec A."/>
            <person name="Berger A."/>
            <person name="Berges H."/>
            <person name="Bidwell S."/>
            <person name="Bisseling T."/>
            <person name="Choisne N."/>
            <person name="Couloux A."/>
            <person name="Denny R."/>
            <person name="Deshpande S."/>
            <person name="Dai X."/>
            <person name="Doyle J.J."/>
            <person name="Dudez A.M."/>
            <person name="Farmer A.D."/>
            <person name="Fouteau S."/>
            <person name="Franken C."/>
            <person name="Gibelin C."/>
            <person name="Gish J."/>
            <person name="Goldstein S."/>
            <person name="Gonzalez A.J."/>
            <person name="Green P.J."/>
            <person name="Hallab A."/>
            <person name="Hartog M."/>
            <person name="Hua A."/>
            <person name="Humphray S.J."/>
            <person name="Jeong D.H."/>
            <person name="Jing Y."/>
            <person name="Jocker A."/>
            <person name="Kenton S.M."/>
            <person name="Kim D.J."/>
            <person name="Klee K."/>
            <person name="Lai H."/>
            <person name="Lang C."/>
            <person name="Lin S."/>
            <person name="Macmil S.L."/>
            <person name="Magdelenat G."/>
            <person name="Matthews L."/>
            <person name="McCorrison J."/>
            <person name="Monaghan E.L."/>
            <person name="Mun J.H."/>
            <person name="Najar F.Z."/>
            <person name="Nicholson C."/>
            <person name="Noirot C."/>
            <person name="O'Bleness M."/>
            <person name="Paule C.R."/>
            <person name="Poulain J."/>
            <person name="Prion F."/>
            <person name="Qin B."/>
            <person name="Qu C."/>
            <person name="Retzel E.F."/>
            <person name="Riddle C."/>
            <person name="Sallet E."/>
            <person name="Samain S."/>
            <person name="Samson N."/>
            <person name="Sanders I."/>
            <person name="Saurat O."/>
            <person name="Scarpelli C."/>
            <person name="Schiex T."/>
            <person name="Segurens B."/>
            <person name="Severin A.J."/>
            <person name="Sherrier D.J."/>
            <person name="Shi R."/>
            <person name="Sims S."/>
            <person name="Singer S.R."/>
            <person name="Sinharoy S."/>
            <person name="Sterck L."/>
            <person name="Viollet A."/>
            <person name="Wang B.B."/>
            <person name="Wang K."/>
            <person name="Wang M."/>
            <person name="Wang X."/>
            <person name="Warfsmann J."/>
            <person name="Weissenbach J."/>
            <person name="White D.D."/>
            <person name="White J.D."/>
            <person name="Wiley G.B."/>
            <person name="Wincker P."/>
            <person name="Xing Y."/>
            <person name="Yang L."/>
            <person name="Yao Z."/>
            <person name="Ying F."/>
            <person name="Zhai J."/>
            <person name="Zhou L."/>
            <person name="Zuber A."/>
            <person name="Denarie J."/>
            <person name="Dixon R.A."/>
            <person name="May G.D."/>
            <person name="Schwartz D.C."/>
            <person name="Rogers J."/>
            <person name="Quetier F."/>
            <person name="Town C.D."/>
            <person name="Roe B.A."/>
        </authorList>
    </citation>
    <scope>NUCLEOTIDE SEQUENCE [LARGE SCALE GENOMIC DNA]</scope>
    <source>
        <strain evidence="2">A17</strain>
        <strain evidence="3 4">cv. Jemalong A17</strain>
    </source>
</reference>
<organism evidence="2 4">
    <name type="scientific">Medicago truncatula</name>
    <name type="common">Barrel medic</name>
    <name type="synonym">Medicago tribuloides</name>
    <dbReference type="NCBI Taxonomy" id="3880"/>
    <lineage>
        <taxon>Eukaryota</taxon>
        <taxon>Viridiplantae</taxon>
        <taxon>Streptophyta</taxon>
        <taxon>Embryophyta</taxon>
        <taxon>Tracheophyta</taxon>
        <taxon>Spermatophyta</taxon>
        <taxon>Magnoliopsida</taxon>
        <taxon>eudicotyledons</taxon>
        <taxon>Gunneridae</taxon>
        <taxon>Pentapetalae</taxon>
        <taxon>rosids</taxon>
        <taxon>fabids</taxon>
        <taxon>Fabales</taxon>
        <taxon>Fabaceae</taxon>
        <taxon>Papilionoideae</taxon>
        <taxon>50 kb inversion clade</taxon>
        <taxon>NPAAA clade</taxon>
        <taxon>Hologalegina</taxon>
        <taxon>IRL clade</taxon>
        <taxon>Trifolieae</taxon>
        <taxon>Medicago</taxon>
    </lineage>
</organism>
<dbReference type="Proteomes" id="UP000002051">
    <property type="component" value="Unassembled WGS sequence"/>
</dbReference>
<name>G7L688_MEDTR</name>
<dbReference type="PaxDb" id="3880-AES77716"/>
<dbReference type="HOGENOM" id="CLU_2187878_0_0_1"/>
<accession>A0A0C3W267</accession>
<reference evidence="3" key="3">
    <citation type="submission" date="2015-04" db="UniProtKB">
        <authorList>
            <consortium name="EnsemblPlants"/>
        </authorList>
    </citation>
    <scope>IDENTIFICATION</scope>
    <source>
        <strain evidence="3">cv. Jemalong A17</strain>
    </source>
</reference>
<keyword evidence="4" id="KW-1185">Reference proteome</keyword>
<accession>G7L688</accession>
<evidence type="ECO:0000313" key="2">
    <source>
        <dbReference type="EMBL" id="AES77716.2"/>
    </source>
</evidence>
<sequence>MKRSLSSGTNEDRKMKKVKEEESDENSEKIDGVCEKNHGLLNLVGVWLPGENGFTARCIVKCNFKVFGYPPTLYRHRKFAFSESICTEAAFPSFLESSFPTVKKFQAEE</sequence>
<dbReference type="EMBL" id="CM001223">
    <property type="protein sequence ID" value="AES77716.2"/>
    <property type="molecule type" value="Genomic_DNA"/>
</dbReference>
<feature type="compositionally biased region" description="Basic and acidic residues" evidence="1">
    <location>
        <begin position="10"/>
        <end position="30"/>
    </location>
</feature>
<gene>
    <name evidence="2" type="ordered locus">MTR_7g014710</name>
</gene>
<evidence type="ECO:0000313" key="4">
    <source>
        <dbReference type="Proteomes" id="UP000002051"/>
    </source>
</evidence>
<dbReference type="EnsemblPlants" id="AES77716">
    <property type="protein sequence ID" value="AES77716"/>
    <property type="gene ID" value="MTR_7g014710"/>
</dbReference>
<reference evidence="2 4" key="2">
    <citation type="journal article" date="2014" name="BMC Genomics">
        <title>An improved genome release (version Mt4.0) for the model legume Medicago truncatula.</title>
        <authorList>
            <person name="Tang H."/>
            <person name="Krishnakumar V."/>
            <person name="Bidwell S."/>
            <person name="Rosen B."/>
            <person name="Chan A."/>
            <person name="Zhou S."/>
            <person name="Gentzbittel L."/>
            <person name="Childs K.L."/>
            <person name="Yandell M."/>
            <person name="Gundlach H."/>
            <person name="Mayer K.F."/>
            <person name="Schwartz D.C."/>
            <person name="Town C.D."/>
        </authorList>
    </citation>
    <scope>GENOME REANNOTATION</scope>
    <source>
        <strain evidence="3 4">cv. Jemalong A17</strain>
    </source>
</reference>
<protein>
    <submittedName>
        <fullName evidence="2 3">Uncharacterized protein</fullName>
    </submittedName>
</protein>
<feature type="region of interest" description="Disordered" evidence="1">
    <location>
        <begin position="1"/>
        <end position="30"/>
    </location>
</feature>